<protein>
    <submittedName>
        <fullName evidence="1">Uncharacterized protein</fullName>
    </submittedName>
</protein>
<sequence length="298" mass="32614">MTAAASSFKPEATNSLVILFDHFTDSACDSAREALQAHGPLWHFAKLKSFERCLAVFTHTVDAQSAMRSLNLTTLPPDNNTIRLYYSMHTSLSQTQGHFLDVPAQERLWLISPPGSPSINWRQTREDPPNSVHLDSRIHAALRELSMGQFILNPADIPDYDSAEESDDLEHASATSAPFSLGAPALSDSTTWRSGFAASRIDSDSNSNTRDNNDDNNDNANAGGNTRNIGSENPDRNMGSLTPTILIQNYDYVDNTPHSHSLRATTAATAKMHPSIAQRPPTPGDMARLYSPTTRPPL</sequence>
<evidence type="ECO:0000313" key="1">
    <source>
        <dbReference type="EMBL" id="KAJ1885147.1"/>
    </source>
</evidence>
<keyword evidence="2" id="KW-1185">Reference proteome</keyword>
<gene>
    <name evidence="1" type="ORF">LPJ66_010267</name>
</gene>
<name>A0ACC1I545_9FUNG</name>
<organism evidence="1 2">
    <name type="scientific">Kickxella alabastrina</name>
    <dbReference type="NCBI Taxonomy" id="61397"/>
    <lineage>
        <taxon>Eukaryota</taxon>
        <taxon>Fungi</taxon>
        <taxon>Fungi incertae sedis</taxon>
        <taxon>Zoopagomycota</taxon>
        <taxon>Kickxellomycotina</taxon>
        <taxon>Kickxellomycetes</taxon>
        <taxon>Kickxellales</taxon>
        <taxon>Kickxellaceae</taxon>
        <taxon>Kickxella</taxon>
    </lineage>
</organism>
<comment type="caution">
    <text evidence="1">The sequence shown here is derived from an EMBL/GenBank/DDBJ whole genome shotgun (WGS) entry which is preliminary data.</text>
</comment>
<proteinExistence type="predicted"/>
<reference evidence="1" key="1">
    <citation type="submission" date="2022-07" db="EMBL/GenBank/DDBJ databases">
        <title>Phylogenomic reconstructions and comparative analyses of Kickxellomycotina fungi.</title>
        <authorList>
            <person name="Reynolds N.K."/>
            <person name="Stajich J.E."/>
            <person name="Barry K."/>
            <person name="Grigoriev I.V."/>
            <person name="Crous P."/>
            <person name="Smith M.E."/>
        </authorList>
    </citation>
    <scope>NUCLEOTIDE SEQUENCE</scope>
    <source>
        <strain evidence="1">Benny 63K</strain>
    </source>
</reference>
<dbReference type="Proteomes" id="UP001150581">
    <property type="component" value="Unassembled WGS sequence"/>
</dbReference>
<evidence type="ECO:0000313" key="2">
    <source>
        <dbReference type="Proteomes" id="UP001150581"/>
    </source>
</evidence>
<accession>A0ACC1I545</accession>
<dbReference type="EMBL" id="JANBPG010002621">
    <property type="protein sequence ID" value="KAJ1885147.1"/>
    <property type="molecule type" value="Genomic_DNA"/>
</dbReference>